<feature type="region of interest" description="Disordered" evidence="1">
    <location>
        <begin position="29"/>
        <end position="103"/>
    </location>
</feature>
<feature type="compositionally biased region" description="Low complexity" evidence="1">
    <location>
        <begin position="44"/>
        <end position="56"/>
    </location>
</feature>
<organism evidence="2 3">
    <name type="scientific">Steinernema hermaphroditum</name>
    <dbReference type="NCBI Taxonomy" id="289476"/>
    <lineage>
        <taxon>Eukaryota</taxon>
        <taxon>Metazoa</taxon>
        <taxon>Ecdysozoa</taxon>
        <taxon>Nematoda</taxon>
        <taxon>Chromadorea</taxon>
        <taxon>Rhabditida</taxon>
        <taxon>Tylenchina</taxon>
        <taxon>Panagrolaimomorpha</taxon>
        <taxon>Strongyloidoidea</taxon>
        <taxon>Steinernematidae</taxon>
        <taxon>Steinernema</taxon>
    </lineage>
</organism>
<reference evidence="2" key="1">
    <citation type="submission" date="2023-06" db="EMBL/GenBank/DDBJ databases">
        <title>Genomic analysis of the entomopathogenic nematode Steinernema hermaphroditum.</title>
        <authorList>
            <person name="Schwarz E.M."/>
            <person name="Heppert J.K."/>
            <person name="Baniya A."/>
            <person name="Schwartz H.T."/>
            <person name="Tan C.-H."/>
            <person name="Antoshechkin I."/>
            <person name="Sternberg P.W."/>
            <person name="Goodrich-Blair H."/>
            <person name="Dillman A.R."/>
        </authorList>
    </citation>
    <scope>NUCLEOTIDE SEQUENCE</scope>
    <source>
        <strain evidence="2">PS9179</strain>
        <tissue evidence="2">Whole animal</tissue>
    </source>
</reference>
<evidence type="ECO:0000313" key="2">
    <source>
        <dbReference type="EMBL" id="KAK0397289.1"/>
    </source>
</evidence>
<sequence length="390" mass="44314">MSTSYYHLRQRSNEEKGQASCEAIEVYRSLSSTREKTPQRKRSTSQQSTNTCQSDSPQHKMSLDHGTYRHHGVDGLRSSKSHKPIQRSRTSCGDLVQKNGKSSRKISTPMMTMTQSMTFDERQQLSKNNLRRSLAHRRMVQEYGLENEEAKAHPKSNLLDATDGEVGMSRRKSISLDADDWKNQIDAAVEAQTGVRLENCKPSAFQRMRNKFAKLKLTKSGDTHPKAMAFIVPVMKKDYMLYQKKSPSNSKNSSTKTSLRSASNPILIPSRNSTACRPTSSSVDSIVRPSRRAQRQRVSIRRISDSDNDRTSGTERHVHFGVCEEITYDELEEAFEDTPIDFDSGNSSLESQDSPMQSLFLSEQLELKKSAPCSRSIDIYRQSHEKTERF</sequence>
<evidence type="ECO:0000313" key="3">
    <source>
        <dbReference type="Proteomes" id="UP001175271"/>
    </source>
</evidence>
<name>A0AA39H1X2_9BILA</name>
<feature type="compositionally biased region" description="Basic and acidic residues" evidence="1">
    <location>
        <begin position="57"/>
        <end position="74"/>
    </location>
</feature>
<gene>
    <name evidence="2" type="ORF">QR680_002067</name>
</gene>
<proteinExistence type="predicted"/>
<feature type="compositionally biased region" description="Low complexity" evidence="1">
    <location>
        <begin position="244"/>
        <end position="258"/>
    </location>
</feature>
<feature type="compositionally biased region" description="Basic residues" evidence="1">
    <location>
        <begin position="289"/>
        <end position="300"/>
    </location>
</feature>
<dbReference type="Proteomes" id="UP001175271">
    <property type="component" value="Unassembled WGS sequence"/>
</dbReference>
<feature type="region of interest" description="Disordered" evidence="1">
    <location>
        <begin position="244"/>
        <end position="316"/>
    </location>
</feature>
<protein>
    <submittedName>
        <fullName evidence="2">Uncharacterized protein</fullName>
    </submittedName>
</protein>
<keyword evidence="3" id="KW-1185">Reference proteome</keyword>
<evidence type="ECO:0000256" key="1">
    <source>
        <dbReference type="SAM" id="MobiDB-lite"/>
    </source>
</evidence>
<dbReference type="AlphaFoldDB" id="A0AA39H1X2"/>
<dbReference type="EMBL" id="JAUCMV010000005">
    <property type="protein sequence ID" value="KAK0397289.1"/>
    <property type="molecule type" value="Genomic_DNA"/>
</dbReference>
<comment type="caution">
    <text evidence="2">The sequence shown here is derived from an EMBL/GenBank/DDBJ whole genome shotgun (WGS) entry which is preliminary data.</text>
</comment>
<feature type="compositionally biased region" description="Basic and acidic residues" evidence="1">
    <location>
        <begin position="302"/>
        <end position="316"/>
    </location>
</feature>
<feature type="compositionally biased region" description="Polar residues" evidence="1">
    <location>
        <begin position="259"/>
        <end position="284"/>
    </location>
</feature>
<accession>A0AA39H1X2</accession>
<feature type="region of interest" description="Disordered" evidence="1">
    <location>
        <begin position="1"/>
        <end position="20"/>
    </location>
</feature>